<evidence type="ECO:0000313" key="2">
    <source>
        <dbReference type="Proteomes" id="UP001177670"/>
    </source>
</evidence>
<organism evidence="1 2">
    <name type="scientific">Melipona bicolor</name>
    <dbReference type="NCBI Taxonomy" id="60889"/>
    <lineage>
        <taxon>Eukaryota</taxon>
        <taxon>Metazoa</taxon>
        <taxon>Ecdysozoa</taxon>
        <taxon>Arthropoda</taxon>
        <taxon>Hexapoda</taxon>
        <taxon>Insecta</taxon>
        <taxon>Pterygota</taxon>
        <taxon>Neoptera</taxon>
        <taxon>Endopterygota</taxon>
        <taxon>Hymenoptera</taxon>
        <taxon>Apocrita</taxon>
        <taxon>Aculeata</taxon>
        <taxon>Apoidea</taxon>
        <taxon>Anthophila</taxon>
        <taxon>Apidae</taxon>
        <taxon>Melipona</taxon>
    </lineage>
</organism>
<comment type="caution">
    <text evidence="1">The sequence shown here is derived from an EMBL/GenBank/DDBJ whole genome shotgun (WGS) entry which is preliminary data.</text>
</comment>
<dbReference type="Proteomes" id="UP001177670">
    <property type="component" value="Unassembled WGS sequence"/>
</dbReference>
<proteinExistence type="predicted"/>
<name>A0AA40KVX1_9HYME</name>
<evidence type="ECO:0000313" key="1">
    <source>
        <dbReference type="EMBL" id="KAK1134955.1"/>
    </source>
</evidence>
<feature type="non-terminal residue" evidence="1">
    <location>
        <position position="1"/>
    </location>
</feature>
<accession>A0AA40KVX1</accession>
<protein>
    <submittedName>
        <fullName evidence="1">Uncharacterized protein</fullName>
    </submittedName>
</protein>
<keyword evidence="2" id="KW-1185">Reference proteome</keyword>
<dbReference type="AlphaFoldDB" id="A0AA40KVX1"/>
<dbReference type="EMBL" id="JAHYIQ010000002">
    <property type="protein sequence ID" value="KAK1134955.1"/>
    <property type="molecule type" value="Genomic_DNA"/>
</dbReference>
<gene>
    <name evidence="1" type="ORF">K0M31_007721</name>
</gene>
<sequence>ELSLRGNYERPGIWDQLVFRQCHALCNILRSDAKPLTLTASTNVIGNLVETHNQHRNVTTLARNCNPDTTVVSENRALPRYNAGIFIMQTVEHFDRAVSRQKLERPNAREREREKKRRDNVYYRILRQPNEKWKEKPKLKKEMFDHFK</sequence>
<reference evidence="1" key="1">
    <citation type="submission" date="2021-10" db="EMBL/GenBank/DDBJ databases">
        <title>Melipona bicolor Genome sequencing and assembly.</title>
        <authorList>
            <person name="Araujo N.S."/>
            <person name="Arias M.C."/>
        </authorList>
    </citation>
    <scope>NUCLEOTIDE SEQUENCE</scope>
    <source>
        <strain evidence="1">USP_2M_L1-L4_2017</strain>
        <tissue evidence="1">Whole body</tissue>
    </source>
</reference>